<dbReference type="EMBL" id="KV426809">
    <property type="protein sequence ID" value="KZV78647.1"/>
    <property type="molecule type" value="Genomic_DNA"/>
</dbReference>
<protein>
    <submittedName>
        <fullName evidence="1">Uncharacterized protein</fullName>
    </submittedName>
</protein>
<dbReference type="AlphaFoldDB" id="A0A166N1E3"/>
<sequence>MARVTRAIPSIKDLGSHEEVENFSDGDGEAIQQPYNTKEDKLGCTADPDTVKTINGMCVGQCAASEGPVAPAKYFEDEHSGQFDLGNGYSGVLNPGARTSILAVEPVQVTATDLRHDDRPTQEHGAPYTTVDALTVVGPPLPPSPPPRQTRTHDIDYSETGIMLPIDIAHYWNDEPQPPPVYNAFDGDIDEDARTTLPTDLYWVFRAALN</sequence>
<keyword evidence="2" id="KW-1185">Reference proteome</keyword>
<evidence type="ECO:0000313" key="2">
    <source>
        <dbReference type="Proteomes" id="UP000077266"/>
    </source>
</evidence>
<dbReference type="Proteomes" id="UP000077266">
    <property type="component" value="Unassembled WGS sequence"/>
</dbReference>
<gene>
    <name evidence="1" type="ORF">EXIGLDRAFT_737080</name>
</gene>
<organism evidence="1 2">
    <name type="scientific">Exidia glandulosa HHB12029</name>
    <dbReference type="NCBI Taxonomy" id="1314781"/>
    <lineage>
        <taxon>Eukaryota</taxon>
        <taxon>Fungi</taxon>
        <taxon>Dikarya</taxon>
        <taxon>Basidiomycota</taxon>
        <taxon>Agaricomycotina</taxon>
        <taxon>Agaricomycetes</taxon>
        <taxon>Auriculariales</taxon>
        <taxon>Exidiaceae</taxon>
        <taxon>Exidia</taxon>
    </lineage>
</organism>
<accession>A0A166N1E3</accession>
<proteinExistence type="predicted"/>
<reference evidence="1 2" key="1">
    <citation type="journal article" date="2016" name="Mol. Biol. Evol.">
        <title>Comparative Genomics of Early-Diverging Mushroom-Forming Fungi Provides Insights into the Origins of Lignocellulose Decay Capabilities.</title>
        <authorList>
            <person name="Nagy L.G."/>
            <person name="Riley R."/>
            <person name="Tritt A."/>
            <person name="Adam C."/>
            <person name="Daum C."/>
            <person name="Floudas D."/>
            <person name="Sun H."/>
            <person name="Yadav J.S."/>
            <person name="Pangilinan J."/>
            <person name="Larsson K.H."/>
            <person name="Matsuura K."/>
            <person name="Barry K."/>
            <person name="Labutti K."/>
            <person name="Kuo R."/>
            <person name="Ohm R.A."/>
            <person name="Bhattacharya S.S."/>
            <person name="Shirouzu T."/>
            <person name="Yoshinaga Y."/>
            <person name="Martin F.M."/>
            <person name="Grigoriev I.V."/>
            <person name="Hibbett D.S."/>
        </authorList>
    </citation>
    <scope>NUCLEOTIDE SEQUENCE [LARGE SCALE GENOMIC DNA]</scope>
    <source>
        <strain evidence="1 2">HHB12029</strain>
    </source>
</reference>
<evidence type="ECO:0000313" key="1">
    <source>
        <dbReference type="EMBL" id="KZV78647.1"/>
    </source>
</evidence>
<dbReference type="InParanoid" id="A0A166N1E3"/>
<name>A0A166N1E3_EXIGL</name>